<name>A0A0A9F0M3_ARUDO</name>
<accession>A0A0A9F0M3</accession>
<dbReference type="EMBL" id="GBRH01193127">
    <property type="protein sequence ID" value="JAE04769.1"/>
    <property type="molecule type" value="Transcribed_RNA"/>
</dbReference>
<organism evidence="1">
    <name type="scientific">Arundo donax</name>
    <name type="common">Giant reed</name>
    <name type="synonym">Donax arundinaceus</name>
    <dbReference type="NCBI Taxonomy" id="35708"/>
    <lineage>
        <taxon>Eukaryota</taxon>
        <taxon>Viridiplantae</taxon>
        <taxon>Streptophyta</taxon>
        <taxon>Embryophyta</taxon>
        <taxon>Tracheophyta</taxon>
        <taxon>Spermatophyta</taxon>
        <taxon>Magnoliopsida</taxon>
        <taxon>Liliopsida</taxon>
        <taxon>Poales</taxon>
        <taxon>Poaceae</taxon>
        <taxon>PACMAD clade</taxon>
        <taxon>Arundinoideae</taxon>
        <taxon>Arundineae</taxon>
        <taxon>Arundo</taxon>
    </lineage>
</organism>
<evidence type="ECO:0000313" key="1">
    <source>
        <dbReference type="EMBL" id="JAE04769.1"/>
    </source>
</evidence>
<reference evidence="1" key="2">
    <citation type="journal article" date="2015" name="Data Brief">
        <title>Shoot transcriptome of the giant reed, Arundo donax.</title>
        <authorList>
            <person name="Barrero R.A."/>
            <person name="Guerrero F.D."/>
            <person name="Moolhuijzen P."/>
            <person name="Goolsby J.A."/>
            <person name="Tidwell J."/>
            <person name="Bellgard S.E."/>
            <person name="Bellgard M.I."/>
        </authorList>
    </citation>
    <scope>NUCLEOTIDE SEQUENCE</scope>
    <source>
        <tissue evidence="1">Shoot tissue taken approximately 20 cm above the soil surface</tissue>
    </source>
</reference>
<reference evidence="1" key="1">
    <citation type="submission" date="2014-09" db="EMBL/GenBank/DDBJ databases">
        <authorList>
            <person name="Magalhaes I.L.F."/>
            <person name="Oliveira U."/>
            <person name="Santos F.R."/>
            <person name="Vidigal T.H.D.A."/>
            <person name="Brescovit A.D."/>
            <person name="Santos A.J."/>
        </authorList>
    </citation>
    <scope>NUCLEOTIDE SEQUENCE</scope>
    <source>
        <tissue evidence="1">Shoot tissue taken approximately 20 cm above the soil surface</tissue>
    </source>
</reference>
<proteinExistence type="predicted"/>
<sequence length="8" mass="1058">MQLKNRRL</sequence>
<protein>
    <submittedName>
        <fullName evidence="1">Uncharacterized protein</fullName>
    </submittedName>
</protein>